<name>A0A8X9A4R9_SALSN</name>
<dbReference type="PANTHER" id="PTHR36377:SF1">
    <property type="entry name" value="DNA MISMATCH REPAIR PROTEIN"/>
    <property type="match status" value="1"/>
</dbReference>
<comment type="caution">
    <text evidence="2">The sequence shown here is derived from an EMBL/GenBank/DDBJ whole genome shotgun (WGS) entry which is preliminary data.</text>
</comment>
<protein>
    <submittedName>
        <fullName evidence="2">Uncharacterized protein</fullName>
    </submittedName>
</protein>
<evidence type="ECO:0000256" key="1">
    <source>
        <dbReference type="SAM" id="MobiDB-lite"/>
    </source>
</evidence>
<organism evidence="2">
    <name type="scientific">Salvia splendens</name>
    <name type="common">Scarlet sage</name>
    <dbReference type="NCBI Taxonomy" id="180675"/>
    <lineage>
        <taxon>Eukaryota</taxon>
        <taxon>Viridiplantae</taxon>
        <taxon>Streptophyta</taxon>
        <taxon>Embryophyta</taxon>
        <taxon>Tracheophyta</taxon>
        <taxon>Spermatophyta</taxon>
        <taxon>Magnoliopsida</taxon>
        <taxon>eudicotyledons</taxon>
        <taxon>Gunneridae</taxon>
        <taxon>Pentapetalae</taxon>
        <taxon>asterids</taxon>
        <taxon>lamiids</taxon>
        <taxon>Lamiales</taxon>
        <taxon>Lamiaceae</taxon>
        <taxon>Nepetoideae</taxon>
        <taxon>Mentheae</taxon>
        <taxon>Salviinae</taxon>
        <taxon>Salvia</taxon>
        <taxon>Salvia subgen. Calosphace</taxon>
        <taxon>core Calosphace</taxon>
    </lineage>
</organism>
<dbReference type="AlphaFoldDB" id="A0A8X9A4R9"/>
<dbReference type="PANTHER" id="PTHR36377">
    <property type="entry name" value="DNA MISMATCH REPAIR PROTEIN"/>
    <property type="match status" value="1"/>
</dbReference>
<gene>
    <name evidence="2" type="ORF">SASPL_112619</name>
</gene>
<proteinExistence type="predicted"/>
<dbReference type="Proteomes" id="UP000298416">
    <property type="component" value="Unassembled WGS sequence"/>
</dbReference>
<sequence>MKTTKSPRWRMTTRRQVNPAWKARGLDVKLNPSIISEIMFFGWVHLTVSICDTLRTCFAVEGKRREIELVVDTLKSFEPIRPNSSKRQNFQFQHRSDFCRYIVTPSLSYKVNSHNYSLLPSKFVTDEVLGLVLEDSSWVSDGWRFNGAFHDQNWFLYDKVAVLESEKRAWESSPEAQAMRDALNPWRHQEKEAEKSS</sequence>
<dbReference type="EMBL" id="PNBA02000004">
    <property type="protein sequence ID" value="KAG6428368.1"/>
    <property type="molecule type" value="Genomic_DNA"/>
</dbReference>
<feature type="region of interest" description="Disordered" evidence="1">
    <location>
        <begin position="169"/>
        <end position="197"/>
    </location>
</feature>
<reference evidence="2" key="2">
    <citation type="submission" date="2020-08" db="EMBL/GenBank/DDBJ databases">
        <title>Plant Genome Project.</title>
        <authorList>
            <person name="Zhang R.-G."/>
        </authorList>
    </citation>
    <scope>NUCLEOTIDE SEQUENCE</scope>
    <source>
        <strain evidence="2">Huo1</strain>
        <tissue evidence="2">Leaf</tissue>
    </source>
</reference>
<evidence type="ECO:0000313" key="2">
    <source>
        <dbReference type="EMBL" id="KAG6428368.1"/>
    </source>
</evidence>
<keyword evidence="3" id="KW-1185">Reference proteome</keyword>
<feature type="compositionally biased region" description="Basic and acidic residues" evidence="1">
    <location>
        <begin position="187"/>
        <end position="197"/>
    </location>
</feature>
<accession>A0A8X9A4R9</accession>
<evidence type="ECO:0000313" key="3">
    <source>
        <dbReference type="Proteomes" id="UP000298416"/>
    </source>
</evidence>
<reference evidence="2" key="1">
    <citation type="submission" date="2018-01" db="EMBL/GenBank/DDBJ databases">
        <authorList>
            <person name="Mao J.F."/>
        </authorList>
    </citation>
    <scope>NUCLEOTIDE SEQUENCE</scope>
    <source>
        <strain evidence="2">Huo1</strain>
        <tissue evidence="2">Leaf</tissue>
    </source>
</reference>